<sequence length="296" mass="30909">MLVLNPVSGNGSHAERVRKSADDAGFTVLETQASGEGVEFGRLAAAAGADLVAAAGGDGTVNEVLRGLDAADALDDVTFGVVPAGTGNNFAGNVGIEGIDHAFDVLAEGERRRIDVATADGERFLNSCIAGLTAEASASASPELKARLGVLAYVLNGLRAVTEFEGLPLAVEASCPGTEKTWTGDAVMVLVGNARRFPARGRSQANCEDGLLELTIVERSPPTNLLQEAAIHRLFGEETEHVTNLFASELRVDVRRDDPVGFSFDGETGTHGSLTMETGERTVELAVGETYEPTPE</sequence>
<dbReference type="Gene3D" id="2.60.200.40">
    <property type="match status" value="1"/>
</dbReference>
<dbReference type="InterPro" id="IPR017438">
    <property type="entry name" value="ATP-NAD_kinase_N"/>
</dbReference>
<feature type="domain" description="DAGKc" evidence="5">
    <location>
        <begin position="1"/>
        <end position="123"/>
    </location>
</feature>
<proteinExistence type="predicted"/>
<dbReference type="AlphaFoldDB" id="A0ABD5WPT7"/>
<dbReference type="RefSeq" id="WP_382210444.1">
    <property type="nucleotide sequence ID" value="NZ_JBHSZH010000005.1"/>
</dbReference>
<dbReference type="InterPro" id="IPR016064">
    <property type="entry name" value="NAD/diacylglycerol_kinase_sf"/>
</dbReference>
<dbReference type="Gene3D" id="3.40.50.10330">
    <property type="entry name" value="Probable inorganic polyphosphate/atp-NAD kinase, domain 1"/>
    <property type="match status" value="1"/>
</dbReference>
<evidence type="ECO:0000313" key="6">
    <source>
        <dbReference type="EMBL" id="MFC7082527.1"/>
    </source>
</evidence>
<dbReference type="GO" id="GO:0005524">
    <property type="term" value="F:ATP binding"/>
    <property type="evidence" value="ECO:0007669"/>
    <property type="project" value="UniProtKB-KW"/>
</dbReference>
<keyword evidence="2" id="KW-0547">Nucleotide-binding</keyword>
<dbReference type="InterPro" id="IPR050187">
    <property type="entry name" value="Lipid_Phosphate_FormReg"/>
</dbReference>
<keyword evidence="1 6" id="KW-0808">Transferase</keyword>
<dbReference type="Pfam" id="PF00781">
    <property type="entry name" value="DAGK_cat"/>
    <property type="match status" value="1"/>
</dbReference>
<dbReference type="SMART" id="SM00046">
    <property type="entry name" value="DAGKc"/>
    <property type="match status" value="1"/>
</dbReference>
<accession>A0ABD5WPT7</accession>
<dbReference type="NCBIfam" id="TIGR00147">
    <property type="entry name" value="YegS/Rv2252/BmrU family lipid kinase"/>
    <property type="match status" value="1"/>
</dbReference>
<name>A0ABD5WPT7_9EURY</name>
<dbReference type="GO" id="GO:0016301">
    <property type="term" value="F:kinase activity"/>
    <property type="evidence" value="ECO:0007669"/>
    <property type="project" value="UniProtKB-KW"/>
</dbReference>
<dbReference type="Pfam" id="PF19279">
    <property type="entry name" value="YegS_C"/>
    <property type="match status" value="1"/>
</dbReference>
<evidence type="ECO:0000313" key="7">
    <source>
        <dbReference type="Proteomes" id="UP001596407"/>
    </source>
</evidence>
<dbReference type="PROSITE" id="PS50146">
    <property type="entry name" value="DAGK"/>
    <property type="match status" value="1"/>
</dbReference>
<organism evidence="6 7">
    <name type="scientific">Halorussus caseinilyticus</name>
    <dbReference type="NCBI Taxonomy" id="3034025"/>
    <lineage>
        <taxon>Archaea</taxon>
        <taxon>Methanobacteriati</taxon>
        <taxon>Methanobacteriota</taxon>
        <taxon>Stenosarchaea group</taxon>
        <taxon>Halobacteria</taxon>
        <taxon>Halobacteriales</taxon>
        <taxon>Haladaptataceae</taxon>
        <taxon>Halorussus</taxon>
    </lineage>
</organism>
<evidence type="ECO:0000259" key="5">
    <source>
        <dbReference type="PROSITE" id="PS50146"/>
    </source>
</evidence>
<dbReference type="PANTHER" id="PTHR12358">
    <property type="entry name" value="SPHINGOSINE KINASE"/>
    <property type="match status" value="1"/>
</dbReference>
<evidence type="ECO:0000256" key="4">
    <source>
        <dbReference type="ARBA" id="ARBA00022840"/>
    </source>
</evidence>
<keyword evidence="3 6" id="KW-0418">Kinase</keyword>
<dbReference type="InterPro" id="IPR001206">
    <property type="entry name" value="Diacylglycerol_kinase_cat_dom"/>
</dbReference>
<dbReference type="SUPFAM" id="SSF111331">
    <property type="entry name" value="NAD kinase/diacylglycerol kinase-like"/>
    <property type="match status" value="1"/>
</dbReference>
<evidence type="ECO:0000256" key="3">
    <source>
        <dbReference type="ARBA" id="ARBA00022777"/>
    </source>
</evidence>
<evidence type="ECO:0000256" key="2">
    <source>
        <dbReference type="ARBA" id="ARBA00022741"/>
    </source>
</evidence>
<dbReference type="Proteomes" id="UP001596407">
    <property type="component" value="Unassembled WGS sequence"/>
</dbReference>
<gene>
    <name evidence="6" type="ORF">ACFQJ6_23055</name>
</gene>
<comment type="caution">
    <text evidence="6">The sequence shown here is derived from an EMBL/GenBank/DDBJ whole genome shotgun (WGS) entry which is preliminary data.</text>
</comment>
<dbReference type="InterPro" id="IPR045540">
    <property type="entry name" value="YegS/DAGK_C"/>
</dbReference>
<evidence type="ECO:0000256" key="1">
    <source>
        <dbReference type="ARBA" id="ARBA00022679"/>
    </source>
</evidence>
<dbReference type="EC" id="2.7.1.-" evidence="6"/>
<keyword evidence="4" id="KW-0067">ATP-binding</keyword>
<protein>
    <submittedName>
        <fullName evidence="6">Diacylglycerol/lipid kinase family protein</fullName>
        <ecNumber evidence="6">2.7.1.-</ecNumber>
    </submittedName>
</protein>
<dbReference type="EMBL" id="JBHSZH010000005">
    <property type="protein sequence ID" value="MFC7082527.1"/>
    <property type="molecule type" value="Genomic_DNA"/>
</dbReference>
<dbReference type="PANTHER" id="PTHR12358:SF54">
    <property type="entry name" value="SPHINGOSINE KINASE RELATED PROTEIN"/>
    <property type="match status" value="1"/>
</dbReference>
<reference evidence="6 7" key="1">
    <citation type="journal article" date="2019" name="Int. J. Syst. Evol. Microbiol.">
        <title>The Global Catalogue of Microorganisms (GCM) 10K type strain sequencing project: providing services to taxonomists for standard genome sequencing and annotation.</title>
        <authorList>
            <consortium name="The Broad Institute Genomics Platform"/>
            <consortium name="The Broad Institute Genome Sequencing Center for Infectious Disease"/>
            <person name="Wu L."/>
            <person name="Ma J."/>
        </authorList>
    </citation>
    <scope>NUCLEOTIDE SEQUENCE [LARGE SCALE GENOMIC DNA]</scope>
    <source>
        <strain evidence="6 7">DT72</strain>
    </source>
</reference>
<keyword evidence="7" id="KW-1185">Reference proteome</keyword>
<dbReference type="InterPro" id="IPR005218">
    <property type="entry name" value="Diacylglycerol/lipid_kinase"/>
</dbReference>